<name>A0A915JDE0_ROMCU</name>
<evidence type="ECO:0000313" key="1">
    <source>
        <dbReference type="Proteomes" id="UP000887565"/>
    </source>
</evidence>
<dbReference type="AlphaFoldDB" id="A0A915JDE0"/>
<sequence length="80" mass="9377">MQQPYKLDCQKCQNYTRNQVIMPIQRQIQIMPDQCQRIAISDISGIENIDLAILCPYKHAKFLYRMEFDHQGVSCLSSIL</sequence>
<organism evidence="1 2">
    <name type="scientific">Romanomermis culicivorax</name>
    <name type="common">Nematode worm</name>
    <dbReference type="NCBI Taxonomy" id="13658"/>
    <lineage>
        <taxon>Eukaryota</taxon>
        <taxon>Metazoa</taxon>
        <taxon>Ecdysozoa</taxon>
        <taxon>Nematoda</taxon>
        <taxon>Enoplea</taxon>
        <taxon>Dorylaimia</taxon>
        <taxon>Mermithida</taxon>
        <taxon>Mermithoidea</taxon>
        <taxon>Mermithidae</taxon>
        <taxon>Romanomermis</taxon>
    </lineage>
</organism>
<keyword evidence="1" id="KW-1185">Reference proteome</keyword>
<proteinExistence type="predicted"/>
<dbReference type="Proteomes" id="UP000887565">
    <property type="component" value="Unplaced"/>
</dbReference>
<evidence type="ECO:0000313" key="2">
    <source>
        <dbReference type="WBParaSite" id="nRc.2.0.1.t23631-RA"/>
    </source>
</evidence>
<protein>
    <submittedName>
        <fullName evidence="2">Uncharacterized protein</fullName>
    </submittedName>
</protein>
<accession>A0A915JDE0</accession>
<reference evidence="2" key="1">
    <citation type="submission" date="2022-11" db="UniProtKB">
        <authorList>
            <consortium name="WormBaseParasite"/>
        </authorList>
    </citation>
    <scope>IDENTIFICATION</scope>
</reference>
<dbReference type="WBParaSite" id="nRc.2.0.1.t23631-RA">
    <property type="protein sequence ID" value="nRc.2.0.1.t23631-RA"/>
    <property type="gene ID" value="nRc.2.0.1.g23631"/>
</dbReference>